<dbReference type="PANTHER" id="PTHR43807">
    <property type="entry name" value="FI04487P"/>
    <property type="match status" value="1"/>
</dbReference>
<dbReference type="Proteomes" id="UP000236893">
    <property type="component" value="Unassembled WGS sequence"/>
</dbReference>
<evidence type="ECO:0000256" key="1">
    <source>
        <dbReference type="ARBA" id="ARBA00001933"/>
    </source>
</evidence>
<dbReference type="GO" id="GO:0016212">
    <property type="term" value="F:kynurenine-oxoglutarate transaminase activity"/>
    <property type="evidence" value="ECO:0007669"/>
    <property type="project" value="TreeGrafter"/>
</dbReference>
<evidence type="ECO:0000256" key="3">
    <source>
        <dbReference type="ARBA" id="ARBA00022576"/>
    </source>
</evidence>
<dbReference type="InterPro" id="IPR015422">
    <property type="entry name" value="PyrdxlP-dep_Trfase_small"/>
</dbReference>
<dbReference type="RefSeq" id="WP_103788410.1">
    <property type="nucleotide sequence ID" value="NZ_PQVF01000004.1"/>
</dbReference>
<evidence type="ECO:0000256" key="5">
    <source>
        <dbReference type="ARBA" id="ARBA00022898"/>
    </source>
</evidence>
<gene>
    <name evidence="7" type="ORF">C3K47_06990</name>
</gene>
<dbReference type="NCBIfam" id="NF009079">
    <property type="entry name" value="PRK12414.1"/>
    <property type="match status" value="1"/>
</dbReference>
<dbReference type="AlphaFoldDB" id="A0A2S5A5X5"/>
<keyword evidence="4 7" id="KW-0808">Transferase</keyword>
<dbReference type="Pfam" id="PF00155">
    <property type="entry name" value="Aminotran_1_2"/>
    <property type="match status" value="1"/>
</dbReference>
<dbReference type="InterPro" id="IPR051326">
    <property type="entry name" value="Kynurenine-oxoglutarate_AT"/>
</dbReference>
<dbReference type="OrthoDB" id="9802328at2"/>
<name>A0A2S5A5X5_9SPHI</name>
<dbReference type="InterPro" id="IPR015421">
    <property type="entry name" value="PyrdxlP-dep_Trfase_major"/>
</dbReference>
<dbReference type="GO" id="GO:0030170">
    <property type="term" value="F:pyridoxal phosphate binding"/>
    <property type="evidence" value="ECO:0007669"/>
    <property type="project" value="InterPro"/>
</dbReference>
<dbReference type="NCBIfam" id="NF006569">
    <property type="entry name" value="PRK09082.1"/>
    <property type="match status" value="1"/>
</dbReference>
<evidence type="ECO:0000313" key="8">
    <source>
        <dbReference type="Proteomes" id="UP000236893"/>
    </source>
</evidence>
<comment type="caution">
    <text evidence="7">The sequence shown here is derived from an EMBL/GenBank/DDBJ whole genome shotgun (WGS) entry which is preliminary data.</text>
</comment>
<proteinExistence type="inferred from homology"/>
<organism evidence="7 8">
    <name type="scientific">Solitalea longa</name>
    <dbReference type="NCBI Taxonomy" id="2079460"/>
    <lineage>
        <taxon>Bacteria</taxon>
        <taxon>Pseudomonadati</taxon>
        <taxon>Bacteroidota</taxon>
        <taxon>Sphingobacteriia</taxon>
        <taxon>Sphingobacteriales</taxon>
        <taxon>Sphingobacteriaceae</taxon>
        <taxon>Solitalea</taxon>
    </lineage>
</organism>
<accession>A0A2S5A5X5</accession>
<dbReference type="CDD" id="cd00609">
    <property type="entry name" value="AAT_like"/>
    <property type="match status" value="1"/>
</dbReference>
<dbReference type="SUPFAM" id="SSF53383">
    <property type="entry name" value="PLP-dependent transferases"/>
    <property type="match status" value="1"/>
</dbReference>
<dbReference type="FunFam" id="3.40.640.10:FF:000033">
    <property type="entry name" value="Aspartate aminotransferase"/>
    <property type="match status" value="1"/>
</dbReference>
<evidence type="ECO:0000256" key="4">
    <source>
        <dbReference type="ARBA" id="ARBA00022679"/>
    </source>
</evidence>
<protein>
    <submittedName>
        <fullName evidence="7">Methionine aminotransferase</fullName>
    </submittedName>
</protein>
<reference evidence="7 8" key="1">
    <citation type="submission" date="2018-01" db="EMBL/GenBank/DDBJ databases">
        <authorList>
            <person name="Gaut B.S."/>
            <person name="Morton B.R."/>
            <person name="Clegg M.T."/>
            <person name="Duvall M.R."/>
        </authorList>
    </citation>
    <scope>NUCLEOTIDE SEQUENCE [LARGE SCALE GENOMIC DNA]</scope>
    <source>
        <strain evidence="7 8">HR-AV</strain>
    </source>
</reference>
<dbReference type="Gene3D" id="3.90.1150.10">
    <property type="entry name" value="Aspartate Aminotransferase, domain 1"/>
    <property type="match status" value="1"/>
</dbReference>
<dbReference type="GO" id="GO:0005737">
    <property type="term" value="C:cytoplasm"/>
    <property type="evidence" value="ECO:0007669"/>
    <property type="project" value="TreeGrafter"/>
</dbReference>
<evidence type="ECO:0000256" key="2">
    <source>
        <dbReference type="ARBA" id="ARBA00007441"/>
    </source>
</evidence>
<dbReference type="PANTHER" id="PTHR43807:SF20">
    <property type="entry name" value="FI04487P"/>
    <property type="match status" value="1"/>
</dbReference>
<keyword evidence="3 7" id="KW-0032">Aminotransferase</keyword>
<comment type="cofactor">
    <cofactor evidence="1">
        <name>pyridoxal 5'-phosphate</name>
        <dbReference type="ChEBI" id="CHEBI:597326"/>
    </cofactor>
</comment>
<keyword evidence="5" id="KW-0663">Pyridoxal phosphate</keyword>
<feature type="domain" description="Aminotransferase class I/classII large" evidence="6">
    <location>
        <begin position="28"/>
        <end position="378"/>
    </location>
</feature>
<dbReference type="InterPro" id="IPR004839">
    <property type="entry name" value="Aminotransferase_I/II_large"/>
</dbReference>
<dbReference type="InterPro" id="IPR015424">
    <property type="entry name" value="PyrdxlP-dep_Trfase"/>
</dbReference>
<sequence>MIAINSKLPNVGASIFPVMTGLANEYKAVNLAQGFPDFPTSPKLISLVNDYMKKGMNQYAPPPGILPLRERIAEMTFNLTGKSYSPDKEVTITAGGTQAIYSVIEALVREGDEVIIFEPAYDCYAPNIRVHGGIPRPVELTPPDYKIDWENVKKLISHKTRMIMLNTPHNPTGTILSKKDIDELIKITKNTDILILSDEVYEHIIFDGQTHHSMAKYPVLAERSLIVSSFGKTFHTTGWRMGYLLGPDYLMAEIRKLQQYAVYTCITPIQYAIADFMASPEHYMEVKSMYQEKRDYFAGLMRNTRFDLLPVAGSYFQTAHYNKISEEGDYDFAIRITKEFGVATIPTSVFYTSNADHKVIRFCFAKTEDTLHRAVDRLMKI</sequence>
<dbReference type="Gene3D" id="3.40.640.10">
    <property type="entry name" value="Type I PLP-dependent aspartate aminotransferase-like (Major domain)"/>
    <property type="match status" value="1"/>
</dbReference>
<comment type="similarity">
    <text evidence="2">Belongs to the class-I pyridoxal-phosphate-dependent aminotransferase family.</text>
</comment>
<keyword evidence="8" id="KW-1185">Reference proteome</keyword>
<dbReference type="EMBL" id="PQVF01000004">
    <property type="protein sequence ID" value="POY37503.1"/>
    <property type="molecule type" value="Genomic_DNA"/>
</dbReference>
<evidence type="ECO:0000313" key="7">
    <source>
        <dbReference type="EMBL" id="POY37503.1"/>
    </source>
</evidence>
<evidence type="ECO:0000259" key="6">
    <source>
        <dbReference type="Pfam" id="PF00155"/>
    </source>
</evidence>